<evidence type="ECO:0000313" key="7">
    <source>
        <dbReference type="EMBL" id="EJT52715.1"/>
    </source>
</evidence>
<proteinExistence type="predicted"/>
<evidence type="ECO:0000256" key="5">
    <source>
        <dbReference type="SAM" id="MobiDB-lite"/>
    </source>
</evidence>
<feature type="compositionally biased region" description="Polar residues" evidence="5">
    <location>
        <begin position="365"/>
        <end position="379"/>
    </location>
</feature>
<feature type="region of interest" description="Disordered" evidence="5">
    <location>
        <begin position="466"/>
        <end position="522"/>
    </location>
</feature>
<dbReference type="PANTHER" id="PTHR23507">
    <property type="entry name" value="ZGC:174356"/>
    <property type="match status" value="1"/>
</dbReference>
<evidence type="ECO:0008006" key="9">
    <source>
        <dbReference type="Google" id="ProtNLM"/>
    </source>
</evidence>
<evidence type="ECO:0000313" key="8">
    <source>
        <dbReference type="Proteomes" id="UP000002748"/>
    </source>
</evidence>
<dbReference type="EMBL" id="ALBS01000018">
    <property type="protein sequence ID" value="EJT52715.1"/>
    <property type="molecule type" value="Genomic_DNA"/>
</dbReference>
<keyword evidence="3 6" id="KW-1133">Transmembrane helix</keyword>
<keyword evidence="2 6" id="KW-0812">Transmembrane</keyword>
<feature type="compositionally biased region" description="Basic and acidic residues" evidence="5">
    <location>
        <begin position="482"/>
        <end position="501"/>
    </location>
</feature>
<dbReference type="GO" id="GO:0016020">
    <property type="term" value="C:membrane"/>
    <property type="evidence" value="ECO:0007669"/>
    <property type="project" value="UniProtKB-SubCell"/>
</dbReference>
<dbReference type="HOGENOM" id="CLU_025399_0_0_1"/>
<organism evidence="7 8">
    <name type="scientific">Trichosporon asahii var. asahii (strain ATCC 90039 / CBS 2479 / JCM 2466 / KCTC 7840 / NBRC 103889/ NCYC 2677 / UAMH 7654)</name>
    <name type="common">Yeast</name>
    <dbReference type="NCBI Taxonomy" id="1186058"/>
    <lineage>
        <taxon>Eukaryota</taxon>
        <taxon>Fungi</taxon>
        <taxon>Dikarya</taxon>
        <taxon>Basidiomycota</taxon>
        <taxon>Agaricomycotina</taxon>
        <taxon>Tremellomycetes</taxon>
        <taxon>Trichosporonales</taxon>
        <taxon>Trichosporonaceae</taxon>
        <taxon>Trichosporon</taxon>
    </lineage>
</organism>
<dbReference type="InterPro" id="IPR011701">
    <property type="entry name" value="MFS"/>
</dbReference>
<dbReference type="Pfam" id="PF07690">
    <property type="entry name" value="MFS_1"/>
    <property type="match status" value="1"/>
</dbReference>
<feature type="compositionally biased region" description="Polar residues" evidence="5">
    <location>
        <begin position="339"/>
        <end position="348"/>
    </location>
</feature>
<dbReference type="GO" id="GO:0022857">
    <property type="term" value="F:transmembrane transporter activity"/>
    <property type="evidence" value="ECO:0007669"/>
    <property type="project" value="InterPro"/>
</dbReference>
<keyword evidence="4 6" id="KW-0472">Membrane</keyword>
<dbReference type="AlphaFoldDB" id="J4UL88"/>
<comment type="subcellular location">
    <subcellularLocation>
        <location evidence="1">Membrane</location>
        <topology evidence="1">Multi-pass membrane protein</topology>
    </subcellularLocation>
</comment>
<dbReference type="Gene3D" id="1.20.1250.20">
    <property type="entry name" value="MFS general substrate transporter like domains"/>
    <property type="match status" value="1"/>
</dbReference>
<dbReference type="OrthoDB" id="5204190at2759"/>
<dbReference type="Proteomes" id="UP000002748">
    <property type="component" value="Unassembled WGS sequence"/>
</dbReference>
<feature type="transmembrane region" description="Helical" evidence="6">
    <location>
        <begin position="50"/>
        <end position="72"/>
    </location>
</feature>
<dbReference type="VEuPathDB" id="FungiDB:A1Q1_02050"/>
<reference evidence="7 8" key="1">
    <citation type="journal article" date="2012" name="Eukaryot. Cell">
        <title>Draft genome sequence of CBS 2479, the standard type strain of Trichosporon asahii.</title>
        <authorList>
            <person name="Yang R.Y."/>
            <person name="Li H.T."/>
            <person name="Zhu H."/>
            <person name="Zhou G.P."/>
            <person name="Wang M."/>
            <person name="Wang L."/>
        </authorList>
    </citation>
    <scope>NUCLEOTIDE SEQUENCE [LARGE SCALE GENOMIC DNA]</scope>
    <source>
        <strain evidence="8">ATCC 90039 / CBS 2479 / JCM 2466 / KCTC 7840 / NCYC 2677 / UAMH 7654</strain>
    </source>
</reference>
<feature type="transmembrane region" description="Helical" evidence="6">
    <location>
        <begin position="271"/>
        <end position="289"/>
    </location>
</feature>
<feature type="compositionally biased region" description="Basic and acidic residues" evidence="5">
    <location>
        <begin position="508"/>
        <end position="518"/>
    </location>
</feature>
<accession>J4UL88</accession>
<evidence type="ECO:0000256" key="6">
    <source>
        <dbReference type="SAM" id="Phobius"/>
    </source>
</evidence>
<sequence>MTFGFTQTALVYSFKLMTCEDYYLDPTHLPPPTGDACNVPAIDASTAKSVAMMSSMTVAGTIVNLFTSAWVISRWGVKAAMFQQTFWAALRNLCQIYAQVTGGRAGIDITIGTQVFNALGSGGGFQLCANSFISILAEESERTAQFGILSGVFMLGSGIGFSVGGVLFNYVGRLAPFVLAFGFLVFCTLFGALFLPYIAPEHKQEKKPRQSILAPLAVFLPTRKPEGGGRNWAMFFLGLGTFLSVLATGYIAMALQLVATNVFGFKPDTSGYMLSLTLVVRAFFLSVCFPKIISWGRRWYIDHPSPAATPTTTPSTPAQRGKQLPSSPSTPATPRSTKPVETTPSETENGLAVPTKNGAARSVSPARTSSAHSSTSGETTLVEEERDADGELELVLEPTRVPGAKFDLLFLKYSILLDGVLTSCVSLANRAWHMYAAAVVLPFASGTSPAVKGVILEFAAAALPPSYDEDGEESAPLLSGRSGREGEGGEGGEAQRGRERGYGATDVHAQEQRKEGKHGGISNTDKSNVLSGIALIEKFGQVITISLFSYFFALLSEANRPRLIFALDGIIAFLAFLVLLPVQMPRPRRQ</sequence>
<dbReference type="GeneID" id="25985564"/>
<evidence type="ECO:0000256" key="2">
    <source>
        <dbReference type="ARBA" id="ARBA00022692"/>
    </source>
</evidence>
<evidence type="ECO:0000256" key="3">
    <source>
        <dbReference type="ARBA" id="ARBA00022989"/>
    </source>
</evidence>
<feature type="transmembrane region" description="Helical" evidence="6">
    <location>
        <begin position="146"/>
        <end position="171"/>
    </location>
</feature>
<gene>
    <name evidence="7" type="ORF">A1Q1_02050</name>
</gene>
<feature type="compositionally biased region" description="Low complexity" evidence="5">
    <location>
        <begin position="325"/>
        <end position="337"/>
    </location>
</feature>
<name>J4UL88_TRIAS</name>
<dbReference type="PANTHER" id="PTHR23507:SF13">
    <property type="entry name" value="MFS GENERAL SUBSTRATE TRANSPORTER"/>
    <property type="match status" value="1"/>
</dbReference>
<protein>
    <recommendedName>
        <fullName evidence="9">Major facilitator superfamily (MFS) profile domain-containing protein</fullName>
    </recommendedName>
</protein>
<evidence type="ECO:0000256" key="1">
    <source>
        <dbReference type="ARBA" id="ARBA00004141"/>
    </source>
</evidence>
<feature type="transmembrane region" description="Helical" evidence="6">
    <location>
        <begin position="177"/>
        <end position="199"/>
    </location>
</feature>
<dbReference type="KEGG" id="tasa:A1Q1_02050"/>
<feature type="transmembrane region" description="Helical" evidence="6">
    <location>
        <begin position="539"/>
        <end position="556"/>
    </location>
</feature>
<feature type="region of interest" description="Disordered" evidence="5">
    <location>
        <begin position="306"/>
        <end position="387"/>
    </location>
</feature>
<feature type="transmembrane region" description="Helical" evidence="6">
    <location>
        <begin position="232"/>
        <end position="259"/>
    </location>
</feature>
<comment type="caution">
    <text evidence="7">The sequence shown here is derived from an EMBL/GenBank/DDBJ whole genome shotgun (WGS) entry which is preliminary data.</text>
</comment>
<dbReference type="SUPFAM" id="SSF103473">
    <property type="entry name" value="MFS general substrate transporter"/>
    <property type="match status" value="1"/>
</dbReference>
<dbReference type="RefSeq" id="XP_014184055.1">
    <property type="nucleotide sequence ID" value="XM_014328580.1"/>
</dbReference>
<feature type="compositionally biased region" description="Low complexity" evidence="5">
    <location>
        <begin position="306"/>
        <end position="318"/>
    </location>
</feature>
<evidence type="ECO:0000256" key="4">
    <source>
        <dbReference type="ARBA" id="ARBA00023136"/>
    </source>
</evidence>
<feature type="transmembrane region" description="Helical" evidence="6">
    <location>
        <begin position="562"/>
        <end position="582"/>
    </location>
</feature>
<dbReference type="InterPro" id="IPR036259">
    <property type="entry name" value="MFS_trans_sf"/>
</dbReference>